<comment type="caution">
    <text evidence="1">The sequence shown here is derived from an EMBL/GenBank/DDBJ whole genome shotgun (WGS) entry which is preliminary data.</text>
</comment>
<dbReference type="GO" id="GO:0051213">
    <property type="term" value="F:dioxygenase activity"/>
    <property type="evidence" value="ECO:0007669"/>
    <property type="project" value="UniProtKB-KW"/>
</dbReference>
<name>A0A939NN16_KLEPN</name>
<dbReference type="Proteomes" id="UP000664002">
    <property type="component" value="Unassembled WGS sequence"/>
</dbReference>
<organism evidence="1 2">
    <name type="scientific">Klebsiella pneumoniae</name>
    <dbReference type="NCBI Taxonomy" id="573"/>
    <lineage>
        <taxon>Bacteria</taxon>
        <taxon>Pseudomonadati</taxon>
        <taxon>Pseudomonadota</taxon>
        <taxon>Gammaproteobacteria</taxon>
        <taxon>Enterobacterales</taxon>
        <taxon>Enterobacteriaceae</taxon>
        <taxon>Klebsiella/Raoultella group</taxon>
        <taxon>Klebsiella</taxon>
        <taxon>Klebsiella pneumoniae complex</taxon>
    </lineage>
</organism>
<evidence type="ECO:0000313" key="1">
    <source>
        <dbReference type="EMBL" id="MBO1997690.1"/>
    </source>
</evidence>
<evidence type="ECO:0000313" key="2">
    <source>
        <dbReference type="Proteomes" id="UP000664002"/>
    </source>
</evidence>
<dbReference type="EMBL" id="JAGETM010000031">
    <property type="protein sequence ID" value="MBO1997690.1"/>
    <property type="molecule type" value="Genomic_DNA"/>
</dbReference>
<sequence>MHVVERPVKNIPRHIKRVSTALNAAVHWRNNPGLYKGGNTLISFLTQNIIVNGEDRRYRDAFN</sequence>
<reference evidence="1" key="1">
    <citation type="submission" date="2021-03" db="EMBL/GenBank/DDBJ databases">
        <title>Molecular epidemiology and mechanisms of colistin and carbapenem resistance in Enterobacteriaceae from clinical isolates, the environment and porcine samples in Pretoria, South Africa.</title>
        <authorList>
            <person name="Bogoshi D."/>
            <person name="Mbelle N.M."/>
            <person name="Naidoo V."/>
            <person name="Osei Sekyere J."/>
        </authorList>
    </citation>
    <scope>NUCLEOTIDE SEQUENCE</scope>
    <source>
        <strain evidence="1">C027</strain>
    </source>
</reference>
<protein>
    <submittedName>
        <fullName evidence="1">Phytanoyl-CoA dioxygenase</fullName>
    </submittedName>
</protein>
<proteinExistence type="predicted"/>
<gene>
    <name evidence="1" type="ORF">J4730_21745</name>
</gene>
<keyword evidence="1" id="KW-0223">Dioxygenase</keyword>
<keyword evidence="1" id="KW-0560">Oxidoreductase</keyword>
<dbReference type="AlphaFoldDB" id="A0A939NN16"/>
<accession>A0A939NN16</accession>